<accession>A0ABY0HGN5</accession>
<dbReference type="Proteomes" id="UP000294003">
    <property type="component" value="Unassembled WGS sequence"/>
</dbReference>
<dbReference type="Gene3D" id="2.40.50.40">
    <property type="match status" value="1"/>
</dbReference>
<feature type="compositionally biased region" description="Low complexity" evidence="2">
    <location>
        <begin position="124"/>
        <end position="138"/>
    </location>
</feature>
<evidence type="ECO:0000256" key="1">
    <source>
        <dbReference type="ARBA" id="ARBA00011353"/>
    </source>
</evidence>
<dbReference type="CDD" id="cd00024">
    <property type="entry name" value="CD_CSD"/>
    <property type="match status" value="1"/>
</dbReference>
<dbReference type="EMBL" id="QJNS01000021">
    <property type="protein sequence ID" value="RYO93034.1"/>
    <property type="molecule type" value="Genomic_DNA"/>
</dbReference>
<gene>
    <name evidence="4" type="ORF">DL762_001297</name>
</gene>
<organism evidence="4 5">
    <name type="scientific">Monosporascus cannonballus</name>
    <dbReference type="NCBI Taxonomy" id="155416"/>
    <lineage>
        <taxon>Eukaryota</taxon>
        <taxon>Fungi</taxon>
        <taxon>Dikarya</taxon>
        <taxon>Ascomycota</taxon>
        <taxon>Pezizomycotina</taxon>
        <taxon>Sordariomycetes</taxon>
        <taxon>Xylariomycetidae</taxon>
        <taxon>Xylariales</taxon>
        <taxon>Xylariales incertae sedis</taxon>
        <taxon>Monosporascus</taxon>
    </lineage>
</organism>
<feature type="compositionally biased region" description="Acidic residues" evidence="2">
    <location>
        <begin position="480"/>
        <end position="494"/>
    </location>
</feature>
<dbReference type="InterPro" id="IPR023780">
    <property type="entry name" value="Chromo_domain"/>
</dbReference>
<proteinExistence type="predicted"/>
<feature type="domain" description="Chromo" evidence="3">
    <location>
        <begin position="369"/>
        <end position="422"/>
    </location>
</feature>
<comment type="caution">
    <text evidence="4">The sequence shown here is derived from an EMBL/GenBank/DDBJ whole genome shotgun (WGS) entry which is preliminary data.</text>
</comment>
<evidence type="ECO:0000256" key="2">
    <source>
        <dbReference type="SAM" id="MobiDB-lite"/>
    </source>
</evidence>
<feature type="compositionally biased region" description="Acidic residues" evidence="2">
    <location>
        <begin position="207"/>
        <end position="230"/>
    </location>
</feature>
<evidence type="ECO:0000259" key="3">
    <source>
        <dbReference type="Pfam" id="PF00385"/>
    </source>
</evidence>
<feature type="region of interest" description="Disordered" evidence="2">
    <location>
        <begin position="105"/>
        <end position="231"/>
    </location>
</feature>
<dbReference type="SUPFAM" id="SSF54160">
    <property type="entry name" value="Chromo domain-like"/>
    <property type="match status" value="1"/>
</dbReference>
<comment type="subunit">
    <text evidence="1">Component of the NuA4 histone acetyltransferase complex.</text>
</comment>
<feature type="compositionally biased region" description="Basic and acidic residues" evidence="2">
    <location>
        <begin position="467"/>
        <end position="479"/>
    </location>
</feature>
<reference evidence="4 5" key="1">
    <citation type="submission" date="2018-06" db="EMBL/GenBank/DDBJ databases">
        <title>Complete Genomes of Monosporascus.</title>
        <authorList>
            <person name="Robinson A.J."/>
            <person name="Natvig D.O."/>
        </authorList>
    </citation>
    <scope>NUCLEOTIDE SEQUENCE [LARGE SCALE GENOMIC DNA]</scope>
    <source>
        <strain evidence="4 5">CBS 609.92</strain>
    </source>
</reference>
<evidence type="ECO:0000313" key="4">
    <source>
        <dbReference type="EMBL" id="RYO93034.1"/>
    </source>
</evidence>
<feature type="compositionally biased region" description="Polar residues" evidence="2">
    <location>
        <begin position="282"/>
        <end position="297"/>
    </location>
</feature>
<keyword evidence="5" id="KW-1185">Reference proteome</keyword>
<feature type="compositionally biased region" description="Basic and acidic residues" evidence="2">
    <location>
        <begin position="111"/>
        <end position="123"/>
    </location>
</feature>
<feature type="compositionally biased region" description="Low complexity" evidence="2">
    <location>
        <begin position="495"/>
        <end position="505"/>
    </location>
</feature>
<feature type="region of interest" description="Disordered" evidence="2">
    <location>
        <begin position="245"/>
        <end position="366"/>
    </location>
</feature>
<feature type="region of interest" description="Disordered" evidence="2">
    <location>
        <begin position="423"/>
        <end position="543"/>
    </location>
</feature>
<sequence>MLSGRIKESRIEIPLPSKPRPYRPGDGPALAPITLALKSDTDAFIVDKRVLPGQPIHGELKLEMCYIVGWPDLPAGRVAINAKHIYEYVSPRTLEDFEYKLTLEREEEQERQEAEEAKRKAEAAAKANASSTSATPKAPKTPKEPTLTVKGKKRGRPSKADLLARSMAQQTSVDENVEVPLPPMSISGPSLSTPQKKPATATPATVDTDDAVEIDQREEEEVNIEDDSDAGDAVFNQLYREATAFDKGRSASIQEAKADEIPLPTFQVASPQKPIRGKPGLSTPSRPRQQLQTNQTGIAPHPKSLPTQKTTLPHYGFTPAGRSSGKWTSPAPNPAYATVKADPDIPLEAPATSKSSRKRKRAVSDEPVWEVRRLEGDRIEEVDGVQTRLFKVRWKGDWPPDENPTWEPEDNIPRKLIKVYLKHKVGRGDDRSPSVRGSHTPKAKRPSPPVRKYSNVAEAFEGVANEEPSRGRSPARDIGAEADADNVDDDDEEQLVVTEEQQQRQSGFTSPALSLSSLPRAHFDVPLTRQVATSLENSRDRQN</sequence>
<dbReference type="InterPro" id="IPR016197">
    <property type="entry name" value="Chromo-like_dom_sf"/>
</dbReference>
<dbReference type="Pfam" id="PF00385">
    <property type="entry name" value="Chromo"/>
    <property type="match status" value="1"/>
</dbReference>
<evidence type="ECO:0000313" key="5">
    <source>
        <dbReference type="Proteomes" id="UP000294003"/>
    </source>
</evidence>
<name>A0ABY0HGN5_9PEZI</name>
<protein>
    <recommendedName>
        <fullName evidence="3">Chromo domain-containing protein</fullName>
    </recommendedName>
</protein>